<feature type="transmembrane region" description="Helical" evidence="8">
    <location>
        <begin position="60"/>
        <end position="78"/>
    </location>
</feature>
<feature type="transmembrane region" description="Helical" evidence="8">
    <location>
        <begin position="196"/>
        <end position="215"/>
    </location>
</feature>
<keyword evidence="5 8" id="KW-1133">Transmembrane helix</keyword>
<dbReference type="InterPro" id="IPR031155">
    <property type="entry name" value="DUR"/>
</dbReference>
<dbReference type="PROSITE" id="PS50283">
    <property type="entry name" value="NA_SOLUT_SYMP_3"/>
    <property type="match status" value="1"/>
</dbReference>
<dbReference type="STRING" id="559304.G8YUW9"/>
<feature type="transmembrane region" description="Helical" evidence="8">
    <location>
        <begin position="624"/>
        <end position="649"/>
    </location>
</feature>
<dbReference type="NCBIfam" id="TIGR00813">
    <property type="entry name" value="sss"/>
    <property type="match status" value="1"/>
</dbReference>
<dbReference type="OrthoDB" id="6132759at2759"/>
<sequence length="732" mass="79743">MPTNTYVPLPQGAGYAVVVGLGFVFAAAMMLTTYVLRRYNREVITAEEFATAGRSVKKSLISAAVVSSWTWAATLLTSTTQTYSNGIAGAFYYAAGATCQIVLFACLAIKAKERAPGAHTYLEIVRQRYGTATHAVMLFFGIAANILVTAMLLSGGSAVVNDLTGMNVVAACLLLPLGVVLYTLFGGIKATFLTDYAHTVVIVVIIMVFTFSAFATSDKLGSPGVVWEIVTKLAKENPREGNAGGSYLTMHSHSGGIFFVINIVGNFGTVFLDNGYFNKAFAANPAAALPGYIMGGLAWFAIPMLTSTCLGLVGLSLENTKHWPTYPNKLTPEQVSAGLVLPNAAVALLGKGGAVCSLLLIFMAVTSAMSAELIAVSTIFTYDIYRSYVNPTASGKRLIMMSHMSVIVFAYTMAGFAIGLYYAGISMGYLYELMGIIISGAVFPSTMTLFSKRQNKVAATATPIISTGLAIMSWLICTKKQFGSISVATTFEDNAMLTGNVVALLSPLVISPLLTIIFKPQNFDWAILRQIRRVDEEEELQEEENKSLRAAKSDPEKLEPVKSAASIVASEIVLHNQTKLDEETKILHKSFKFAVAICVTLTLCLVILWPMPMYGTSYVFSKRFFTGWIVVLIIWIFFTTFVVIIGPIWEGRDAIFTTMRGIYWDCTGQTYKLREWQQSNPEKLHAVRSQVDAQLLTYTQSEIVQGRAPSDYITPIDEVMDEKEDKSFKGEL</sequence>
<dbReference type="Proteomes" id="UP000005222">
    <property type="component" value="Chromosome A"/>
</dbReference>
<dbReference type="EMBL" id="FO082059">
    <property type="protein sequence ID" value="CCE72652.1"/>
    <property type="molecule type" value="Genomic_DNA"/>
</dbReference>
<dbReference type="GO" id="GO:0005886">
    <property type="term" value="C:plasma membrane"/>
    <property type="evidence" value="ECO:0007669"/>
    <property type="project" value="TreeGrafter"/>
</dbReference>
<dbReference type="AlphaFoldDB" id="G8YUW9"/>
<dbReference type="FunFam" id="1.20.1730.10:FF:000006">
    <property type="entry name" value="Urea active transporter"/>
    <property type="match status" value="1"/>
</dbReference>
<dbReference type="Pfam" id="PF00474">
    <property type="entry name" value="SSF"/>
    <property type="match status" value="1"/>
</dbReference>
<feature type="transmembrane region" description="Helical" evidence="8">
    <location>
        <begin position="358"/>
        <end position="382"/>
    </location>
</feature>
<evidence type="ECO:0000256" key="8">
    <source>
        <dbReference type="SAM" id="Phobius"/>
    </source>
</evidence>
<dbReference type="GO" id="GO:0015606">
    <property type="term" value="F:spermidine transmembrane transporter activity"/>
    <property type="evidence" value="ECO:0007669"/>
    <property type="project" value="TreeGrafter"/>
</dbReference>
<evidence type="ECO:0000256" key="1">
    <source>
        <dbReference type="ARBA" id="ARBA00004141"/>
    </source>
</evidence>
<keyword evidence="6 8" id="KW-0472">Membrane</keyword>
<feature type="transmembrane region" description="Helical" evidence="8">
    <location>
        <begin position="593"/>
        <end position="612"/>
    </location>
</feature>
<dbReference type="InterPro" id="IPR038377">
    <property type="entry name" value="Na/Glc_symporter_sf"/>
</dbReference>
<keyword evidence="10" id="KW-1185">Reference proteome</keyword>
<dbReference type="FunCoup" id="G8YUW9">
    <property type="interactions" value="1360"/>
</dbReference>
<dbReference type="PANTHER" id="PTHR46154">
    <property type="match status" value="1"/>
</dbReference>
<evidence type="ECO:0000313" key="10">
    <source>
        <dbReference type="Proteomes" id="UP000005222"/>
    </source>
</evidence>
<dbReference type="GO" id="GO:0015489">
    <property type="term" value="F:putrescine transmembrane transporter activity"/>
    <property type="evidence" value="ECO:0007669"/>
    <property type="project" value="TreeGrafter"/>
</dbReference>
<dbReference type="InterPro" id="IPR001734">
    <property type="entry name" value="Na/solute_symporter"/>
</dbReference>
<evidence type="ECO:0000256" key="4">
    <source>
        <dbReference type="ARBA" id="ARBA00022692"/>
    </source>
</evidence>
<dbReference type="InParanoid" id="G8YUW9"/>
<dbReference type="eggNOG" id="KOG2348">
    <property type="taxonomic scope" value="Eukaryota"/>
</dbReference>
<feature type="transmembrane region" description="Helical" evidence="8">
    <location>
        <begin position="457"/>
        <end position="476"/>
    </location>
</feature>
<feature type="transmembrane region" description="Helical" evidence="8">
    <location>
        <begin position="12"/>
        <end position="36"/>
    </location>
</feature>
<feature type="transmembrane region" description="Helical" evidence="8">
    <location>
        <begin position="429"/>
        <end position="450"/>
    </location>
</feature>
<dbReference type="HOGENOM" id="CLU_010778_2_1_1"/>
<accession>G8YUW9</accession>
<feature type="transmembrane region" description="Helical" evidence="8">
    <location>
        <begin position="496"/>
        <end position="518"/>
    </location>
</feature>
<dbReference type="GO" id="GO:0015204">
    <property type="term" value="F:urea transmembrane transporter activity"/>
    <property type="evidence" value="ECO:0007669"/>
    <property type="project" value="InterPro"/>
</dbReference>
<evidence type="ECO:0000256" key="6">
    <source>
        <dbReference type="ARBA" id="ARBA00023136"/>
    </source>
</evidence>
<feature type="transmembrane region" description="Helical" evidence="8">
    <location>
        <begin position="403"/>
        <end position="423"/>
    </location>
</feature>
<dbReference type="PANTHER" id="PTHR46154:SF4">
    <property type="entry name" value="UREA ACTIVE TRANSPORTER"/>
    <property type="match status" value="1"/>
</dbReference>
<feature type="transmembrane region" description="Helical" evidence="8">
    <location>
        <begin position="129"/>
        <end position="153"/>
    </location>
</feature>
<protein>
    <submittedName>
        <fullName evidence="9">Piso0_000242 protein</fullName>
    </submittedName>
</protein>
<feature type="transmembrane region" description="Helical" evidence="8">
    <location>
        <begin position="289"/>
        <end position="317"/>
    </location>
</feature>
<name>G8YUW9_PICSO</name>
<evidence type="ECO:0000256" key="2">
    <source>
        <dbReference type="ARBA" id="ARBA00006434"/>
    </source>
</evidence>
<dbReference type="CDD" id="cd11476">
    <property type="entry name" value="SLC5sbd_DUR3"/>
    <property type="match status" value="1"/>
</dbReference>
<evidence type="ECO:0000256" key="3">
    <source>
        <dbReference type="ARBA" id="ARBA00022448"/>
    </source>
</evidence>
<comment type="subcellular location">
    <subcellularLocation>
        <location evidence="1">Membrane</location>
        <topology evidence="1">Multi-pass membrane protein</topology>
    </subcellularLocation>
</comment>
<keyword evidence="4 8" id="KW-0812">Transmembrane</keyword>
<evidence type="ECO:0000256" key="5">
    <source>
        <dbReference type="ARBA" id="ARBA00022989"/>
    </source>
</evidence>
<proteinExistence type="inferred from homology"/>
<reference evidence="9 10" key="1">
    <citation type="journal article" date="2012" name="G3 (Bethesda)">
        <title>Pichia sorbitophila, an interspecies yeast hybrid reveals early steps of genome resolution following polyploidization.</title>
        <authorList>
            <person name="Leh Louis V."/>
            <person name="Despons L."/>
            <person name="Friedrich A."/>
            <person name="Martin T."/>
            <person name="Durrens P."/>
            <person name="Casaregola S."/>
            <person name="Neuveglise C."/>
            <person name="Fairhead C."/>
            <person name="Marck C."/>
            <person name="Cruz J.A."/>
            <person name="Straub M.L."/>
            <person name="Kugler V."/>
            <person name="Sacerdot C."/>
            <person name="Uzunov Z."/>
            <person name="Thierry A."/>
            <person name="Weiss S."/>
            <person name="Bleykasten C."/>
            <person name="De Montigny J."/>
            <person name="Jacques N."/>
            <person name="Jung P."/>
            <person name="Lemaire M."/>
            <person name="Mallet S."/>
            <person name="Morel G."/>
            <person name="Richard G.F."/>
            <person name="Sarkar A."/>
            <person name="Savel G."/>
            <person name="Schacherer J."/>
            <person name="Seret M.L."/>
            <person name="Talla E."/>
            <person name="Samson G."/>
            <person name="Jubin C."/>
            <person name="Poulain J."/>
            <person name="Vacherie B."/>
            <person name="Barbe V."/>
            <person name="Pelletier E."/>
            <person name="Sherman D.J."/>
            <person name="Westhof E."/>
            <person name="Weissenbach J."/>
            <person name="Baret P.V."/>
            <person name="Wincker P."/>
            <person name="Gaillardin C."/>
            <person name="Dujon B."/>
            <person name="Souciet J.L."/>
        </authorList>
    </citation>
    <scope>NUCLEOTIDE SEQUENCE [LARGE SCALE GENOMIC DNA]</scope>
    <source>
        <strain evidence="10">ATCC MYA-4447 / BCRC 22081 / CBS 7064 / NBRC 10061 / NRRL Y-12695</strain>
    </source>
</reference>
<feature type="transmembrane region" description="Helical" evidence="8">
    <location>
        <begin position="256"/>
        <end position="277"/>
    </location>
</feature>
<dbReference type="Gene3D" id="1.20.1730.10">
    <property type="entry name" value="Sodium/glucose cotransporter"/>
    <property type="match status" value="1"/>
</dbReference>
<keyword evidence="3" id="KW-0813">Transport</keyword>
<comment type="similarity">
    <text evidence="2 7">Belongs to the sodium:solute symporter (SSF) (TC 2.A.21) family.</text>
</comment>
<dbReference type="OMA" id="MTATWIW"/>
<feature type="transmembrane region" description="Helical" evidence="8">
    <location>
        <begin position="90"/>
        <end position="109"/>
    </location>
</feature>
<gene>
    <name evidence="9" type="primary">Piso0_000242</name>
    <name evidence="9" type="ORF">GNLVRS01_PISO0A05038g</name>
</gene>
<evidence type="ECO:0000256" key="7">
    <source>
        <dbReference type="RuleBase" id="RU362091"/>
    </source>
</evidence>
<organism evidence="9 10">
    <name type="scientific">Pichia sorbitophila (strain ATCC MYA-4447 / BCRC 22081 / CBS 7064 / NBRC 10061 / NRRL Y-12695)</name>
    <name type="common">Hybrid yeast</name>
    <dbReference type="NCBI Taxonomy" id="559304"/>
    <lineage>
        <taxon>Eukaryota</taxon>
        <taxon>Fungi</taxon>
        <taxon>Dikarya</taxon>
        <taxon>Ascomycota</taxon>
        <taxon>Saccharomycotina</taxon>
        <taxon>Pichiomycetes</taxon>
        <taxon>Debaryomycetaceae</taxon>
        <taxon>Millerozyma</taxon>
    </lineage>
</organism>
<evidence type="ECO:0000313" key="9">
    <source>
        <dbReference type="EMBL" id="CCE72652.1"/>
    </source>
</evidence>
<feature type="transmembrane region" description="Helical" evidence="8">
    <location>
        <begin position="165"/>
        <end position="184"/>
    </location>
</feature>